<proteinExistence type="predicted"/>
<dbReference type="EMBL" id="JBIMZQ010000003">
    <property type="protein sequence ID" value="KAL3672955.1"/>
    <property type="molecule type" value="Genomic_DNA"/>
</dbReference>
<feature type="compositionally biased region" description="Basic and acidic residues" evidence="1">
    <location>
        <begin position="1"/>
        <end position="12"/>
    </location>
</feature>
<gene>
    <name evidence="2" type="ORF">V7S43_002256</name>
</gene>
<feature type="compositionally biased region" description="Polar residues" evidence="1">
    <location>
        <begin position="162"/>
        <end position="183"/>
    </location>
</feature>
<feature type="region of interest" description="Disordered" evidence="1">
    <location>
        <begin position="1"/>
        <end position="55"/>
    </location>
</feature>
<evidence type="ECO:0000256" key="1">
    <source>
        <dbReference type="SAM" id="MobiDB-lite"/>
    </source>
</evidence>
<evidence type="ECO:0000313" key="2">
    <source>
        <dbReference type="EMBL" id="KAL3672955.1"/>
    </source>
</evidence>
<accession>A0ABD3G4Q6</accession>
<organism evidence="2 3">
    <name type="scientific">Phytophthora oleae</name>
    <dbReference type="NCBI Taxonomy" id="2107226"/>
    <lineage>
        <taxon>Eukaryota</taxon>
        <taxon>Sar</taxon>
        <taxon>Stramenopiles</taxon>
        <taxon>Oomycota</taxon>
        <taxon>Peronosporomycetes</taxon>
        <taxon>Peronosporales</taxon>
        <taxon>Peronosporaceae</taxon>
        <taxon>Phytophthora</taxon>
    </lineage>
</organism>
<feature type="region of interest" description="Disordered" evidence="1">
    <location>
        <begin position="156"/>
        <end position="185"/>
    </location>
</feature>
<protein>
    <submittedName>
        <fullName evidence="2">Uncharacterized protein</fullName>
    </submittedName>
</protein>
<keyword evidence="3" id="KW-1185">Reference proteome</keyword>
<reference evidence="2 3" key="1">
    <citation type="submission" date="2024-09" db="EMBL/GenBank/DDBJ databases">
        <title>Genome sequencing and assembly of Phytophthora oleae, isolate VK10A, causative agent of rot of olive drupes.</title>
        <authorList>
            <person name="Conti Taguali S."/>
            <person name="Riolo M."/>
            <person name="La Spada F."/>
            <person name="Cacciola S.O."/>
            <person name="Dionisio G."/>
        </authorList>
    </citation>
    <scope>NUCLEOTIDE SEQUENCE [LARGE SCALE GENOMIC DNA]</scope>
    <source>
        <strain evidence="2 3">VK10A</strain>
    </source>
</reference>
<sequence>MDRARDDKITRDSEDEDNRDNLLRLPTATPPSHRPVPLNHHLQRTRPGQAFPRKRTERKAWWQDLDDTSFLLLPIDRQNSVLSPEEASPPNTLMSVFVLTEQLHSVRLIEDTTSPLQLKDGMSSSAETLPKIDTEPMQRNKKFQLVTNVQPRTRTEVRPNVDTLSRSESAPATLTFENDAQWSKQKRSRGVAAALESPLEFHVGRDKGADFLQKQRERVYQEKGASRIRHARTPAAQAHVMEARVCRALGKRHVVLQTELSPLSRPDRHTVENAVATLAKAAQLRESTPQGFITEAPVRGQSPAKNLIQKLPTSPLPAMPSKLSVNPETQISCGPVAPW</sequence>
<name>A0ABD3G4Q6_9STRA</name>
<evidence type="ECO:0000313" key="3">
    <source>
        <dbReference type="Proteomes" id="UP001632037"/>
    </source>
</evidence>
<comment type="caution">
    <text evidence="2">The sequence shown here is derived from an EMBL/GenBank/DDBJ whole genome shotgun (WGS) entry which is preliminary data.</text>
</comment>
<dbReference type="AlphaFoldDB" id="A0ABD3G4Q6"/>
<dbReference type="Proteomes" id="UP001632037">
    <property type="component" value="Unassembled WGS sequence"/>
</dbReference>